<dbReference type="PANTHER" id="PTHR47738">
    <property type="entry name" value="PTS SYSTEM FRUCTOSE-LIKE EIIA COMPONENT-RELATED"/>
    <property type="match status" value="1"/>
</dbReference>
<organism evidence="2 3">
    <name type="scientific">Lactobacillus johnsonii</name>
    <dbReference type="NCBI Taxonomy" id="33959"/>
    <lineage>
        <taxon>Bacteria</taxon>
        <taxon>Bacillati</taxon>
        <taxon>Bacillota</taxon>
        <taxon>Bacilli</taxon>
        <taxon>Lactobacillales</taxon>
        <taxon>Lactobacillaceae</taxon>
        <taxon>Lactobacillus</taxon>
    </lineage>
</organism>
<dbReference type="PANTHER" id="PTHR47738:SF3">
    <property type="entry name" value="PHOSPHOTRANSFERASE SYSTEM MANNITOL_FRUCTOSE-SPECIFIC IIA DOMAIN CONTAINING PROTEIN"/>
    <property type="match status" value="1"/>
</dbReference>
<dbReference type="InterPro" id="IPR002178">
    <property type="entry name" value="PTS_EIIA_type-2_dom"/>
</dbReference>
<keyword evidence="2" id="KW-0813">Transport</keyword>
<dbReference type="SUPFAM" id="SSF55804">
    <property type="entry name" value="Phoshotransferase/anion transport protein"/>
    <property type="match status" value="1"/>
</dbReference>
<sequence>MLFDKKVVLFDKNPSTKTEALTELADELYKVGAVTKEYAPAILKRESSFPTGLMTQTMGVAIPHCDPDKVIVPQIGFMRLKESITFHQMGDNTEIPVNMIFMLALKQSDSQLTMLQKLMALFQNQEAMNTLQSITSIDEFILVMERNGIINLD</sequence>
<dbReference type="InterPro" id="IPR016152">
    <property type="entry name" value="PTrfase/Anion_transptr"/>
</dbReference>
<dbReference type="AlphaFoldDB" id="A0A9X4X7T8"/>
<accession>A0A9X4X7T8</accession>
<dbReference type="CDD" id="cd00211">
    <property type="entry name" value="PTS_IIA_fru"/>
    <property type="match status" value="1"/>
</dbReference>
<protein>
    <submittedName>
        <fullName evidence="2">PTS sugar transporter subunit IIA</fullName>
    </submittedName>
</protein>
<dbReference type="Pfam" id="PF00359">
    <property type="entry name" value="PTS_EIIA_2"/>
    <property type="match status" value="1"/>
</dbReference>
<gene>
    <name evidence="2" type="ORF">GJU95_03625</name>
</gene>
<evidence type="ECO:0000313" key="3">
    <source>
        <dbReference type="Proteomes" id="UP000488295"/>
    </source>
</evidence>
<name>A0A9X4X7T8_LACJH</name>
<dbReference type="RefSeq" id="WP_155692442.1">
    <property type="nucleotide sequence ID" value="NZ_WKKC01000009.1"/>
</dbReference>
<dbReference type="InterPro" id="IPR051541">
    <property type="entry name" value="PTS_SugarTrans_NitroReg"/>
</dbReference>
<reference evidence="2 3" key="1">
    <citation type="submission" date="2019-11" db="EMBL/GenBank/DDBJ databases">
        <title>Gastrointestinal microbiota of Peromyscus leucopus.</title>
        <authorList>
            <person name="Milovic A."/>
            <person name="Bassam K."/>
            <person name="Barbour A.G."/>
        </authorList>
    </citation>
    <scope>NUCLEOTIDE SEQUENCE [LARGE SCALE GENOMIC DNA]</scope>
    <source>
        <strain evidence="2 3">LL8</strain>
    </source>
</reference>
<dbReference type="Proteomes" id="UP000488295">
    <property type="component" value="Unassembled WGS sequence"/>
</dbReference>
<dbReference type="EMBL" id="WKKC01000009">
    <property type="protein sequence ID" value="MTE02866.1"/>
    <property type="molecule type" value="Genomic_DNA"/>
</dbReference>
<evidence type="ECO:0000313" key="2">
    <source>
        <dbReference type="EMBL" id="MTE02866.1"/>
    </source>
</evidence>
<keyword evidence="2" id="KW-0762">Sugar transport</keyword>
<comment type="caution">
    <text evidence="2">The sequence shown here is derived from an EMBL/GenBank/DDBJ whole genome shotgun (WGS) entry which is preliminary data.</text>
</comment>
<dbReference type="Gene3D" id="3.40.930.10">
    <property type="entry name" value="Mannitol-specific EII, Chain A"/>
    <property type="match status" value="1"/>
</dbReference>
<feature type="domain" description="PTS EIIA type-2" evidence="1">
    <location>
        <begin position="1"/>
        <end position="147"/>
    </location>
</feature>
<dbReference type="PROSITE" id="PS51094">
    <property type="entry name" value="PTS_EIIA_TYPE_2"/>
    <property type="match status" value="1"/>
</dbReference>
<proteinExistence type="predicted"/>
<evidence type="ECO:0000259" key="1">
    <source>
        <dbReference type="PROSITE" id="PS51094"/>
    </source>
</evidence>